<evidence type="ECO:0000313" key="3">
    <source>
        <dbReference type="Proteomes" id="UP000441354"/>
    </source>
</evidence>
<dbReference type="AlphaFoldDB" id="A0A7V7RL85"/>
<dbReference type="PROSITE" id="PS51782">
    <property type="entry name" value="LYSM"/>
    <property type="match status" value="2"/>
</dbReference>
<sequence length="218" mass="24280">MEKAVLRPRKARIDEMRKKKMKKRNVQLATVTVAAAVTASSIGLGGKEAKASAGMYEVEKGDTLYRISKDFDLTVQQLKEMNDLHSDKIFPGQKLEVPTEYHTTETFLQHAAIYTVVPGDTLWSIADRYGVPVSELKSLNHLQNDMVLIHQRLIIMEDIAVQSAKIIGAADNFTVEFQAGGRHFALKVPYGTAQEYQRLAGKTVIVTHKNGSVINIQK</sequence>
<dbReference type="CDD" id="cd00118">
    <property type="entry name" value="LysM"/>
    <property type="match status" value="2"/>
</dbReference>
<dbReference type="SMART" id="SM00257">
    <property type="entry name" value="LysM"/>
    <property type="match status" value="2"/>
</dbReference>
<protein>
    <submittedName>
        <fullName evidence="2">LysM peptidoglycan-binding domain-containing protein</fullName>
    </submittedName>
</protein>
<accession>A0A7V7RL85</accession>
<dbReference type="PANTHER" id="PTHR33734:SF22">
    <property type="entry name" value="MEMBRANE-BOUND LYTIC MUREIN TRANSGLYCOSYLASE D"/>
    <property type="match status" value="1"/>
</dbReference>
<dbReference type="InterPro" id="IPR036779">
    <property type="entry name" value="LysM_dom_sf"/>
</dbReference>
<gene>
    <name evidence="2" type="ORF">F7732_10540</name>
</gene>
<proteinExistence type="predicted"/>
<dbReference type="Proteomes" id="UP000441354">
    <property type="component" value="Unassembled WGS sequence"/>
</dbReference>
<dbReference type="PANTHER" id="PTHR33734">
    <property type="entry name" value="LYSM DOMAIN-CONTAINING GPI-ANCHORED PROTEIN 2"/>
    <property type="match status" value="1"/>
</dbReference>
<comment type="caution">
    <text evidence="2">The sequence shown here is derived from an EMBL/GenBank/DDBJ whole genome shotgun (WGS) entry which is preliminary data.</text>
</comment>
<evidence type="ECO:0000313" key="2">
    <source>
        <dbReference type="EMBL" id="KAB2332528.1"/>
    </source>
</evidence>
<dbReference type="RefSeq" id="WP_151573828.1">
    <property type="nucleotide sequence ID" value="NZ_WBOT01000003.1"/>
</dbReference>
<dbReference type="OrthoDB" id="2572716at2"/>
<organism evidence="2 3">
    <name type="scientific">Bacillus mesophilum</name>
    <dbReference type="NCBI Taxonomy" id="1071718"/>
    <lineage>
        <taxon>Bacteria</taxon>
        <taxon>Bacillati</taxon>
        <taxon>Bacillota</taxon>
        <taxon>Bacilli</taxon>
        <taxon>Bacillales</taxon>
        <taxon>Bacillaceae</taxon>
        <taxon>Bacillus</taxon>
    </lineage>
</organism>
<dbReference type="SUPFAM" id="SSF54106">
    <property type="entry name" value="LysM domain"/>
    <property type="match status" value="2"/>
</dbReference>
<dbReference type="Pfam" id="PF01476">
    <property type="entry name" value="LysM"/>
    <property type="match status" value="2"/>
</dbReference>
<name>A0A7V7RL85_9BACI</name>
<dbReference type="InterPro" id="IPR018392">
    <property type="entry name" value="LysM"/>
</dbReference>
<evidence type="ECO:0000259" key="1">
    <source>
        <dbReference type="PROSITE" id="PS51782"/>
    </source>
</evidence>
<dbReference type="GO" id="GO:0008932">
    <property type="term" value="F:lytic endotransglycosylase activity"/>
    <property type="evidence" value="ECO:0007669"/>
    <property type="project" value="TreeGrafter"/>
</dbReference>
<reference evidence="2 3" key="1">
    <citation type="journal article" date="2014" name="Arch. Microbiol.">
        <title>Bacillus mesophilum sp. nov., strain IITR-54T, a novel 4-chlorobiphenyl dechlorinating bacterium.</title>
        <authorList>
            <person name="Manickam N."/>
            <person name="Singh N.K."/>
            <person name="Bajaj A."/>
            <person name="Kumar R.M."/>
            <person name="Kaur G."/>
            <person name="Kaur N."/>
            <person name="Bala M."/>
            <person name="Kumar A."/>
            <person name="Mayilraj S."/>
        </authorList>
    </citation>
    <scope>NUCLEOTIDE SEQUENCE [LARGE SCALE GENOMIC DNA]</scope>
    <source>
        <strain evidence="2 3">IITR-54</strain>
    </source>
</reference>
<keyword evidence="3" id="KW-1185">Reference proteome</keyword>
<dbReference type="EMBL" id="WBOT01000003">
    <property type="protein sequence ID" value="KAB2332528.1"/>
    <property type="molecule type" value="Genomic_DNA"/>
</dbReference>
<dbReference type="Gene3D" id="3.10.350.10">
    <property type="entry name" value="LysM domain"/>
    <property type="match status" value="2"/>
</dbReference>
<feature type="domain" description="LysM" evidence="1">
    <location>
        <begin position="112"/>
        <end position="155"/>
    </location>
</feature>
<feature type="domain" description="LysM" evidence="1">
    <location>
        <begin position="54"/>
        <end position="97"/>
    </location>
</feature>